<evidence type="ECO:0000256" key="2">
    <source>
        <dbReference type="ARBA" id="ARBA00007362"/>
    </source>
</evidence>
<evidence type="ECO:0000256" key="5">
    <source>
        <dbReference type="ARBA" id="ARBA00022692"/>
    </source>
</evidence>
<dbReference type="EMBL" id="CP015839">
    <property type="protein sequence ID" value="ANG64184.1"/>
    <property type="molecule type" value="Genomic_DNA"/>
</dbReference>
<sequence>MDENTRKGVIYALTAYTIWGIAPVYFKQMQHIAAPEILAHRIVWSFVLTLGLIALFNKRELLLTTLRNGRARWALMASTTLIALNWGVFIWAVNNNYMLDVSLGYYVNPLINILLGMLFFRERLDRVRTIAAILCLLAVVFEVVQFGRLPWIALVVAFSFAFYGLVRKKLGVDSFTGMALETGLLLPVAMGYLLFTTSPTSDLLVNPAWTNLLLFAAGPITMVPLMCFAAAANRISLTALGFFQYIGPSGMFLLAVFVYDEPLSPEKLVTFGLIWLALILLSVDSLYKLRRRRAIAQA</sequence>
<evidence type="ECO:0000256" key="6">
    <source>
        <dbReference type="ARBA" id="ARBA00022989"/>
    </source>
</evidence>
<keyword evidence="6 8" id="KW-1133">Transmembrane helix</keyword>
<feature type="transmembrane region" description="Helical" evidence="8">
    <location>
        <begin position="9"/>
        <end position="26"/>
    </location>
</feature>
<evidence type="ECO:0000256" key="8">
    <source>
        <dbReference type="SAM" id="Phobius"/>
    </source>
</evidence>
<evidence type="ECO:0000313" key="10">
    <source>
        <dbReference type="EMBL" id="ANG64184.1"/>
    </source>
</evidence>
<dbReference type="NCBIfam" id="TIGR00688">
    <property type="entry name" value="rarD"/>
    <property type="match status" value="1"/>
</dbReference>
<dbReference type="PANTHER" id="PTHR22911">
    <property type="entry name" value="ACYL-MALONYL CONDENSING ENZYME-RELATED"/>
    <property type="match status" value="1"/>
</dbReference>
<protein>
    <submittedName>
        <fullName evidence="10">Chloramphenical resistance permease RarD</fullName>
    </submittedName>
</protein>
<dbReference type="SUPFAM" id="SSF103481">
    <property type="entry name" value="Multidrug resistance efflux transporter EmrE"/>
    <property type="match status" value="2"/>
</dbReference>
<dbReference type="InterPro" id="IPR037185">
    <property type="entry name" value="EmrE-like"/>
</dbReference>
<feature type="transmembrane region" description="Helical" evidence="8">
    <location>
        <begin position="73"/>
        <end position="91"/>
    </location>
</feature>
<evidence type="ECO:0000256" key="7">
    <source>
        <dbReference type="ARBA" id="ARBA00023136"/>
    </source>
</evidence>
<dbReference type="OrthoDB" id="369870at2"/>
<dbReference type="RefSeq" id="WP_067385567.1">
    <property type="nucleotide sequence ID" value="NZ_CP015839.1"/>
</dbReference>
<feature type="transmembrane region" description="Helical" evidence="8">
    <location>
        <begin position="178"/>
        <end position="196"/>
    </location>
</feature>
<dbReference type="InterPro" id="IPR004626">
    <property type="entry name" value="RarD"/>
</dbReference>
<organism evidence="10 11">
    <name type="scientific">Marinobacterium aestuarii</name>
    <dbReference type="NCBI Taxonomy" id="1821621"/>
    <lineage>
        <taxon>Bacteria</taxon>
        <taxon>Pseudomonadati</taxon>
        <taxon>Pseudomonadota</taxon>
        <taxon>Gammaproteobacteria</taxon>
        <taxon>Oceanospirillales</taxon>
        <taxon>Oceanospirillaceae</taxon>
        <taxon>Marinobacterium</taxon>
    </lineage>
</organism>
<comment type="similarity">
    <text evidence="2">Belongs to the EamA transporter family.</text>
</comment>
<comment type="subcellular location">
    <subcellularLocation>
        <location evidence="1">Cell membrane</location>
        <topology evidence="1">Multi-pass membrane protein</topology>
    </subcellularLocation>
</comment>
<feature type="transmembrane region" description="Helical" evidence="8">
    <location>
        <begin position="208"/>
        <end position="230"/>
    </location>
</feature>
<name>A0A1A9F1G9_9GAMM</name>
<dbReference type="KEGG" id="mars:A8C75_18020"/>
<feature type="transmembrane region" description="Helical" evidence="8">
    <location>
        <begin position="38"/>
        <end position="57"/>
    </location>
</feature>
<feature type="transmembrane region" description="Helical" evidence="8">
    <location>
        <begin position="150"/>
        <end position="166"/>
    </location>
</feature>
<feature type="transmembrane region" description="Helical" evidence="8">
    <location>
        <begin position="127"/>
        <end position="144"/>
    </location>
</feature>
<feature type="domain" description="EamA" evidence="9">
    <location>
        <begin position="152"/>
        <end position="282"/>
    </location>
</feature>
<feature type="domain" description="EamA" evidence="9">
    <location>
        <begin position="7"/>
        <end position="141"/>
    </location>
</feature>
<evidence type="ECO:0000256" key="3">
    <source>
        <dbReference type="ARBA" id="ARBA00022448"/>
    </source>
</evidence>
<dbReference type="PANTHER" id="PTHR22911:SF137">
    <property type="entry name" value="SOLUTE CARRIER FAMILY 35 MEMBER G2-RELATED"/>
    <property type="match status" value="1"/>
</dbReference>
<evidence type="ECO:0000256" key="1">
    <source>
        <dbReference type="ARBA" id="ARBA00004651"/>
    </source>
</evidence>
<accession>A0A1A9F1G9</accession>
<dbReference type="AlphaFoldDB" id="A0A1A9F1G9"/>
<reference evidence="11" key="1">
    <citation type="submission" date="2016-05" db="EMBL/GenBank/DDBJ databases">
        <authorList>
            <person name="Baek K."/>
            <person name="Yang S.-J."/>
        </authorList>
    </citation>
    <scope>NUCLEOTIDE SEQUENCE [LARGE SCALE GENOMIC DNA]</scope>
    <source>
        <strain evidence="11">ST58-10</strain>
    </source>
</reference>
<feature type="transmembrane region" description="Helical" evidence="8">
    <location>
        <begin position="269"/>
        <end position="287"/>
    </location>
</feature>
<dbReference type="Pfam" id="PF00892">
    <property type="entry name" value="EamA"/>
    <property type="match status" value="2"/>
</dbReference>
<dbReference type="Proteomes" id="UP000078070">
    <property type="component" value="Chromosome"/>
</dbReference>
<dbReference type="InterPro" id="IPR000620">
    <property type="entry name" value="EamA_dom"/>
</dbReference>
<evidence type="ECO:0000259" key="9">
    <source>
        <dbReference type="Pfam" id="PF00892"/>
    </source>
</evidence>
<keyword evidence="7 8" id="KW-0472">Membrane</keyword>
<proteinExistence type="inferred from homology"/>
<keyword evidence="11" id="KW-1185">Reference proteome</keyword>
<evidence type="ECO:0000313" key="11">
    <source>
        <dbReference type="Proteomes" id="UP000078070"/>
    </source>
</evidence>
<keyword evidence="4" id="KW-1003">Cell membrane</keyword>
<dbReference type="GO" id="GO:0005886">
    <property type="term" value="C:plasma membrane"/>
    <property type="evidence" value="ECO:0007669"/>
    <property type="project" value="UniProtKB-SubCell"/>
</dbReference>
<keyword evidence="3" id="KW-0813">Transport</keyword>
<keyword evidence="5 8" id="KW-0812">Transmembrane</keyword>
<feature type="transmembrane region" description="Helical" evidence="8">
    <location>
        <begin position="103"/>
        <end position="120"/>
    </location>
</feature>
<reference evidence="10 11" key="2">
    <citation type="journal article" date="2018" name="Int. J. Syst. Evol. Microbiol.">
        <title>Marinobacterium aestuarii sp. nov., a benzene-degrading marine bacterium isolated from estuary sediment.</title>
        <authorList>
            <person name="Bae S.S."/>
            <person name="Jung J."/>
            <person name="Chung D."/>
            <person name="Baek K."/>
        </authorList>
    </citation>
    <scope>NUCLEOTIDE SEQUENCE [LARGE SCALE GENOMIC DNA]</scope>
    <source>
        <strain evidence="10 11">ST58-10</strain>
    </source>
</reference>
<evidence type="ECO:0000256" key="4">
    <source>
        <dbReference type="ARBA" id="ARBA00022475"/>
    </source>
</evidence>
<gene>
    <name evidence="10" type="ORF">A8C75_18020</name>
</gene>
<feature type="transmembrane region" description="Helical" evidence="8">
    <location>
        <begin position="237"/>
        <end position="257"/>
    </location>
</feature>